<dbReference type="GO" id="GO:0016787">
    <property type="term" value="F:hydrolase activity"/>
    <property type="evidence" value="ECO:0007669"/>
    <property type="project" value="UniProtKB-KW"/>
</dbReference>
<keyword evidence="2" id="KW-0378">Hydrolase</keyword>
<keyword evidence="3" id="KW-1185">Reference proteome</keyword>
<dbReference type="InterPro" id="IPR029058">
    <property type="entry name" value="AB_hydrolase_fold"/>
</dbReference>
<dbReference type="Pfam" id="PF00561">
    <property type="entry name" value="Abhydrolase_1"/>
    <property type="match status" value="1"/>
</dbReference>
<evidence type="ECO:0000259" key="1">
    <source>
        <dbReference type="Pfam" id="PF00561"/>
    </source>
</evidence>
<dbReference type="InterPro" id="IPR000073">
    <property type="entry name" value="AB_hydrolase_1"/>
</dbReference>
<sequence>MSVILPDRRGHGYSSRSKRSEDFGMHMAGDISRILDAEGLDMAHLAGFSQGSEIAWRTALKRPDQVCSLFLISSGWPGPELDNALNGYTGMLKWLPQTVKIGSHQILTSRHFRRLFHRWLRSLTFLRQP</sequence>
<feature type="domain" description="AB hydrolase-1" evidence="1">
    <location>
        <begin position="3"/>
        <end position="98"/>
    </location>
</feature>
<proteinExistence type="predicted"/>
<gene>
    <name evidence="2" type="ORF">KGB56_06890</name>
</gene>
<accession>A0ABX8ATU4</accession>
<dbReference type="RefSeq" id="WP_075701130.1">
    <property type="nucleotide sequence ID" value="NZ_CP074126.1"/>
</dbReference>
<dbReference type="SUPFAM" id="SSF53474">
    <property type="entry name" value="alpha/beta-Hydrolases"/>
    <property type="match status" value="1"/>
</dbReference>
<evidence type="ECO:0000313" key="3">
    <source>
        <dbReference type="Proteomes" id="UP000680706"/>
    </source>
</evidence>
<dbReference type="InterPro" id="IPR050266">
    <property type="entry name" value="AB_hydrolase_sf"/>
</dbReference>
<reference evidence="2 3" key="1">
    <citation type="journal article" date="2021" name="Angew. Chem. Int. Ed. Engl.">
        <title>A novel family of nonribosomal peptides modulate collective behavior in Pseudovibrio bacteria isolated from marine sponges.</title>
        <authorList>
            <person name="Ioca L.P."/>
            <person name="Dai Y."/>
            <person name="Kunakom S."/>
            <person name="Diaz-Espinosa J."/>
            <person name="Krunic A."/>
            <person name="Crnkovic C.M."/>
            <person name="Orjala J."/>
            <person name="Sanchez L.M."/>
            <person name="Ferreira A.G."/>
            <person name="Berlinck R.G.S."/>
            <person name="Eustaquio A.S."/>
        </authorList>
    </citation>
    <scope>NUCLEOTIDE SEQUENCE [LARGE SCALE GENOMIC DNA]</scope>
    <source>
        <strain evidence="2 3">Ab134</strain>
    </source>
</reference>
<organism evidence="2 3">
    <name type="scientific">Pseudovibrio brasiliensis</name>
    <dbReference type="NCBI Taxonomy" id="1898042"/>
    <lineage>
        <taxon>Bacteria</taxon>
        <taxon>Pseudomonadati</taxon>
        <taxon>Pseudomonadota</taxon>
        <taxon>Alphaproteobacteria</taxon>
        <taxon>Hyphomicrobiales</taxon>
        <taxon>Stappiaceae</taxon>
        <taxon>Pseudovibrio</taxon>
    </lineage>
</organism>
<dbReference type="Gene3D" id="3.40.50.1820">
    <property type="entry name" value="alpha/beta hydrolase"/>
    <property type="match status" value="1"/>
</dbReference>
<dbReference type="EMBL" id="CP074126">
    <property type="protein sequence ID" value="QUS57111.1"/>
    <property type="molecule type" value="Genomic_DNA"/>
</dbReference>
<dbReference type="PANTHER" id="PTHR43798:SF33">
    <property type="entry name" value="HYDROLASE, PUTATIVE (AFU_ORTHOLOGUE AFUA_2G14860)-RELATED"/>
    <property type="match status" value="1"/>
</dbReference>
<evidence type="ECO:0000313" key="2">
    <source>
        <dbReference type="EMBL" id="QUS57111.1"/>
    </source>
</evidence>
<protein>
    <submittedName>
        <fullName evidence="2">Alpha/beta hydrolase</fullName>
    </submittedName>
</protein>
<dbReference type="Proteomes" id="UP000680706">
    <property type="component" value="Chromosome"/>
</dbReference>
<dbReference type="PANTHER" id="PTHR43798">
    <property type="entry name" value="MONOACYLGLYCEROL LIPASE"/>
    <property type="match status" value="1"/>
</dbReference>
<name>A0ABX8ATU4_9HYPH</name>